<evidence type="ECO:0000256" key="1">
    <source>
        <dbReference type="ARBA" id="ARBA00004429"/>
    </source>
</evidence>
<dbReference type="EMBL" id="JAAAWN010000002">
    <property type="protein sequence ID" value="NDV89902.1"/>
    <property type="molecule type" value="Genomic_DNA"/>
</dbReference>
<name>A0A7X5LIB8_9ALTE</name>
<proteinExistence type="inferred from homology"/>
<evidence type="ECO:0000313" key="11">
    <source>
        <dbReference type="Proteomes" id="UP000470213"/>
    </source>
</evidence>
<accession>A0A7X5LIB8</accession>
<evidence type="ECO:0000256" key="3">
    <source>
        <dbReference type="ARBA" id="ARBA00022475"/>
    </source>
</evidence>
<comment type="subcellular location">
    <subcellularLocation>
        <location evidence="1">Cell inner membrane</location>
        <topology evidence="1">Multi-pass membrane protein</topology>
    </subcellularLocation>
</comment>
<keyword evidence="2" id="KW-0813">Transport</keyword>
<evidence type="ECO:0000256" key="9">
    <source>
        <dbReference type="SAM" id="Phobius"/>
    </source>
</evidence>
<keyword evidence="6 9" id="KW-1133">Transmembrane helix</keyword>
<dbReference type="Proteomes" id="UP000470213">
    <property type="component" value="Unassembled WGS sequence"/>
</dbReference>
<comment type="caution">
    <text evidence="10">The sequence shown here is derived from an EMBL/GenBank/DDBJ whole genome shotgun (WGS) entry which is preliminary data.</text>
</comment>
<gene>
    <name evidence="10" type="ORF">GTH32_01665</name>
</gene>
<dbReference type="GO" id="GO:0005886">
    <property type="term" value="C:plasma membrane"/>
    <property type="evidence" value="ECO:0007669"/>
    <property type="project" value="UniProtKB-SubCell"/>
</dbReference>
<evidence type="ECO:0000256" key="4">
    <source>
        <dbReference type="ARBA" id="ARBA00022519"/>
    </source>
</evidence>
<evidence type="ECO:0000313" key="10">
    <source>
        <dbReference type="EMBL" id="NDV89902.1"/>
    </source>
</evidence>
<sequence length="137" mass="14211">MNEIYLQALIGGALLGLGAILLMLTLGKIAGISGITHSAITSLSKENYWRWAFLIGLIAAPLLSAPFGFTLPEDVPVSYTTLAIAGLLVGVGTRIGSGCTSGHGICGIGRLSKRSIVATCTFMLTAVITVTVVRHLL</sequence>
<evidence type="ECO:0000256" key="8">
    <source>
        <dbReference type="ARBA" id="ARBA00035655"/>
    </source>
</evidence>
<evidence type="ECO:0000256" key="5">
    <source>
        <dbReference type="ARBA" id="ARBA00022692"/>
    </source>
</evidence>
<protein>
    <submittedName>
        <fullName evidence="10">YeeE/YedE family protein</fullName>
    </submittedName>
</protein>
<feature type="transmembrane region" description="Helical" evidence="9">
    <location>
        <begin position="116"/>
        <end position="136"/>
    </location>
</feature>
<feature type="transmembrane region" description="Helical" evidence="9">
    <location>
        <begin position="77"/>
        <end position="95"/>
    </location>
</feature>
<evidence type="ECO:0000256" key="7">
    <source>
        <dbReference type="ARBA" id="ARBA00023136"/>
    </source>
</evidence>
<dbReference type="PANTHER" id="PTHR30574:SF1">
    <property type="entry name" value="SULPHUR TRANSPORT DOMAIN-CONTAINING PROTEIN"/>
    <property type="match status" value="1"/>
</dbReference>
<keyword evidence="7 9" id="KW-0472">Membrane</keyword>
<keyword evidence="5 9" id="KW-0812">Transmembrane</keyword>
<evidence type="ECO:0000256" key="6">
    <source>
        <dbReference type="ARBA" id="ARBA00022989"/>
    </source>
</evidence>
<keyword evidence="11" id="KW-1185">Reference proteome</keyword>
<reference evidence="10 11" key="1">
    <citation type="submission" date="2020-01" db="EMBL/GenBank/DDBJ databases">
        <authorList>
            <person name="Chen J."/>
            <person name="Zhu S."/>
            <person name="Yang J."/>
        </authorList>
    </citation>
    <scope>NUCLEOTIDE SEQUENCE [LARGE SCALE GENOMIC DNA]</scope>
    <source>
        <strain evidence="10 11">345S023</strain>
    </source>
</reference>
<dbReference type="RefSeq" id="WP_163083507.1">
    <property type="nucleotide sequence ID" value="NZ_JAAAWN010000002.1"/>
</dbReference>
<feature type="transmembrane region" description="Helical" evidence="9">
    <location>
        <begin position="6"/>
        <end position="27"/>
    </location>
</feature>
<feature type="transmembrane region" description="Helical" evidence="9">
    <location>
        <begin position="48"/>
        <end position="71"/>
    </location>
</feature>
<dbReference type="Pfam" id="PF04143">
    <property type="entry name" value="Sulf_transp"/>
    <property type="match status" value="1"/>
</dbReference>
<keyword evidence="3" id="KW-1003">Cell membrane</keyword>
<dbReference type="PANTHER" id="PTHR30574">
    <property type="entry name" value="INNER MEMBRANE PROTEIN YEDE"/>
    <property type="match status" value="1"/>
</dbReference>
<evidence type="ECO:0000256" key="2">
    <source>
        <dbReference type="ARBA" id="ARBA00022448"/>
    </source>
</evidence>
<dbReference type="AlphaFoldDB" id="A0A7X5LIB8"/>
<organism evidence="10 11">
    <name type="scientific">Alteromonas profundi</name>
    <dbReference type="NCBI Taxonomy" id="2696062"/>
    <lineage>
        <taxon>Bacteria</taxon>
        <taxon>Pseudomonadati</taxon>
        <taxon>Pseudomonadota</taxon>
        <taxon>Gammaproteobacteria</taxon>
        <taxon>Alteromonadales</taxon>
        <taxon>Alteromonadaceae</taxon>
        <taxon>Alteromonas/Salinimonas group</taxon>
        <taxon>Alteromonas</taxon>
    </lineage>
</organism>
<comment type="similarity">
    <text evidence="8">Belongs to the TsuA/YedE (TC 9.B.102) family.</text>
</comment>
<dbReference type="InterPro" id="IPR007272">
    <property type="entry name" value="Sulf_transp_TsuA/YedE"/>
</dbReference>
<keyword evidence="4" id="KW-0997">Cell inner membrane</keyword>